<dbReference type="InterPro" id="IPR000073">
    <property type="entry name" value="AB_hydrolase_1"/>
</dbReference>
<dbReference type="InterPro" id="IPR000639">
    <property type="entry name" value="Epox_hydrolase-like"/>
</dbReference>
<gene>
    <name evidence="5" type="ORF">CSLFYP84_04039</name>
    <name evidence="4" type="ORF">PM006_15655</name>
</gene>
<dbReference type="PANTHER" id="PTHR43329">
    <property type="entry name" value="EPOXIDE HYDROLASE"/>
    <property type="match status" value="1"/>
</dbReference>
<dbReference type="Gene3D" id="3.40.50.1820">
    <property type="entry name" value="alpha/beta hydrolase"/>
    <property type="match status" value="1"/>
</dbReference>
<proteinExistence type="predicted"/>
<name>A0A6N3HMF1_CLOSY</name>
<evidence type="ECO:0000259" key="3">
    <source>
        <dbReference type="Pfam" id="PF12697"/>
    </source>
</evidence>
<sequence length="321" mass="35529">MNKRKVIRGILFLLTVPMAAMGVFIGFHRISLQIERRKFPPIGKLVEVNGHQMHVYSEGEGGETLVFLSGSGTAAPALDFKALYSRLSSRYRIAVVERAGYGFSDTADTPRDIDTVLEETREALTLAGESGPYILFPHSLSGIEAIYWGQKYPSEVKGIIGLDAAVPSLYLSWGEETLNKSAESMAKISVLYQAGMVRLHPELYDTDPAMTGDILSDEEKAAYKAVVMKSFMTKNMVDEARYAYANAAKVDSLEKPVQIPVLYYISDGSQVVEGWRDIVTSYIASFAESQYEFLDCGHYVHDEMPDVIAEGSIKFIDSLSD</sequence>
<dbReference type="InterPro" id="IPR029058">
    <property type="entry name" value="AB_hydrolase_fold"/>
</dbReference>
<reference evidence="4" key="2">
    <citation type="submission" date="2023-01" db="EMBL/GenBank/DDBJ databases">
        <title>Human gut microbiome strain richness.</title>
        <authorList>
            <person name="Chen-Liaw A."/>
        </authorList>
    </citation>
    <scope>NUCLEOTIDE SEQUENCE</scope>
    <source>
        <strain evidence="4">B1_m1001713B170214d0_201011</strain>
    </source>
</reference>
<feature type="domain" description="AB hydrolase-1" evidence="3">
    <location>
        <begin position="65"/>
        <end position="310"/>
    </location>
</feature>
<keyword evidence="2" id="KW-0472">Membrane</keyword>
<evidence type="ECO:0000313" key="5">
    <source>
        <dbReference type="EMBL" id="VYU78094.1"/>
    </source>
</evidence>
<feature type="transmembrane region" description="Helical" evidence="2">
    <location>
        <begin position="6"/>
        <end position="27"/>
    </location>
</feature>
<dbReference type="AlphaFoldDB" id="A0A6N3HMF1"/>
<evidence type="ECO:0000256" key="2">
    <source>
        <dbReference type="SAM" id="Phobius"/>
    </source>
</evidence>
<accession>A0A6N3HMF1</accession>
<organism evidence="5">
    <name type="scientific">Clostridium symbiosum</name>
    <name type="common">Bacteroides symbiosus</name>
    <dbReference type="NCBI Taxonomy" id="1512"/>
    <lineage>
        <taxon>Bacteria</taxon>
        <taxon>Bacillati</taxon>
        <taxon>Bacillota</taxon>
        <taxon>Clostridia</taxon>
        <taxon>Lachnospirales</taxon>
        <taxon>Lachnospiraceae</taxon>
        <taxon>Otoolea</taxon>
    </lineage>
</organism>
<evidence type="ECO:0000313" key="4">
    <source>
        <dbReference type="EMBL" id="MDB2001640.1"/>
    </source>
</evidence>
<evidence type="ECO:0000256" key="1">
    <source>
        <dbReference type="ARBA" id="ARBA00022801"/>
    </source>
</evidence>
<reference evidence="5" key="1">
    <citation type="submission" date="2019-11" db="EMBL/GenBank/DDBJ databases">
        <authorList>
            <person name="Feng L."/>
        </authorList>
    </citation>
    <scope>NUCLEOTIDE SEQUENCE</scope>
    <source>
        <strain evidence="5">CsymbiosumLFYP84</strain>
    </source>
</reference>
<keyword evidence="2" id="KW-1133">Transmembrane helix</keyword>
<protein>
    <submittedName>
        <fullName evidence="4">Alpha/beta hydrolase</fullName>
    </submittedName>
    <submittedName>
        <fullName evidence="5">Haloalkane dehalogenase</fullName>
    </submittedName>
</protein>
<dbReference type="EMBL" id="CACRUA010000065">
    <property type="protein sequence ID" value="VYU78094.1"/>
    <property type="molecule type" value="Genomic_DNA"/>
</dbReference>
<dbReference type="Pfam" id="PF12697">
    <property type="entry name" value="Abhydrolase_6"/>
    <property type="match status" value="1"/>
</dbReference>
<dbReference type="Proteomes" id="UP001300871">
    <property type="component" value="Unassembled WGS sequence"/>
</dbReference>
<dbReference type="RefSeq" id="WP_100932833.1">
    <property type="nucleotide sequence ID" value="NZ_CACRUA010000065.1"/>
</dbReference>
<dbReference type="EMBL" id="JAQLGM010000044">
    <property type="protein sequence ID" value="MDB2001640.1"/>
    <property type="molecule type" value="Genomic_DNA"/>
</dbReference>
<dbReference type="GO" id="GO:0016787">
    <property type="term" value="F:hydrolase activity"/>
    <property type="evidence" value="ECO:0007669"/>
    <property type="project" value="UniProtKB-KW"/>
</dbReference>
<dbReference type="PRINTS" id="PR00412">
    <property type="entry name" value="EPOXHYDRLASE"/>
</dbReference>
<keyword evidence="2" id="KW-0812">Transmembrane</keyword>
<dbReference type="SUPFAM" id="SSF53474">
    <property type="entry name" value="alpha/beta-Hydrolases"/>
    <property type="match status" value="1"/>
</dbReference>
<keyword evidence="1 4" id="KW-0378">Hydrolase</keyword>